<dbReference type="RefSeq" id="WP_112378266.1">
    <property type="nucleotide sequence ID" value="NZ_CP030104.1"/>
</dbReference>
<dbReference type="EMBL" id="CP030104">
    <property type="protein sequence ID" value="AWX44823.1"/>
    <property type="molecule type" value="Genomic_DNA"/>
</dbReference>
<evidence type="ECO:0000313" key="2">
    <source>
        <dbReference type="Proteomes" id="UP000248536"/>
    </source>
</evidence>
<dbReference type="AlphaFoldDB" id="A0A2Z4LSL2"/>
<dbReference type="KEGG" id="spon:HME9304_01828"/>
<reference evidence="1 2" key="1">
    <citation type="submission" date="2018-06" db="EMBL/GenBank/DDBJ databases">
        <title>Spongiibacterium sp. HME9304 Genome sequencing and assembly.</title>
        <authorList>
            <person name="Kang H."/>
            <person name="Kim H."/>
            <person name="Joh K."/>
        </authorList>
    </citation>
    <scope>NUCLEOTIDE SEQUENCE [LARGE SCALE GENOMIC DNA]</scope>
    <source>
        <strain evidence="1 2">HME9304</strain>
    </source>
</reference>
<name>A0A2Z4LSL2_9FLAO</name>
<protein>
    <submittedName>
        <fullName evidence="1">Uncharacterized protein</fullName>
    </submittedName>
</protein>
<keyword evidence="2" id="KW-1185">Reference proteome</keyword>
<sequence>MVVTTANIMLLASQGTNLVIDAETKSTAELINIAGAVGIAEGHLTIKNCGKKQFADLLSIKTVYPKNITFDFTEIKV</sequence>
<proteinExistence type="predicted"/>
<dbReference type="Proteomes" id="UP000248536">
    <property type="component" value="Chromosome"/>
</dbReference>
<dbReference type="OrthoDB" id="1452992at2"/>
<evidence type="ECO:0000313" key="1">
    <source>
        <dbReference type="EMBL" id="AWX44823.1"/>
    </source>
</evidence>
<organism evidence="1 2">
    <name type="scientific">Flagellimonas maritima</name>
    <dbReference type="NCBI Taxonomy" id="1383885"/>
    <lineage>
        <taxon>Bacteria</taxon>
        <taxon>Pseudomonadati</taxon>
        <taxon>Bacteroidota</taxon>
        <taxon>Flavobacteriia</taxon>
        <taxon>Flavobacteriales</taxon>
        <taxon>Flavobacteriaceae</taxon>
        <taxon>Flagellimonas</taxon>
    </lineage>
</organism>
<gene>
    <name evidence="1" type="ORF">HME9304_01828</name>
</gene>
<accession>A0A2Z4LSL2</accession>